<accession>A0AAD7TTV2</accession>
<keyword evidence="3" id="KW-1185">Reference proteome</keyword>
<proteinExistence type="predicted"/>
<evidence type="ECO:0000313" key="3">
    <source>
        <dbReference type="Proteomes" id="UP001215151"/>
    </source>
</evidence>
<name>A0AAD7TTV2_9APHY</name>
<gene>
    <name evidence="2" type="ORF">ONZ51_g5493</name>
</gene>
<feature type="region of interest" description="Disordered" evidence="1">
    <location>
        <begin position="1"/>
        <end position="57"/>
    </location>
</feature>
<dbReference type="EMBL" id="JAPEVG010000119">
    <property type="protein sequence ID" value="KAJ8482238.1"/>
    <property type="molecule type" value="Genomic_DNA"/>
</dbReference>
<protein>
    <recommendedName>
        <fullName evidence="4">DUF4050 domain-containing protein</fullName>
    </recommendedName>
</protein>
<evidence type="ECO:0008006" key="4">
    <source>
        <dbReference type="Google" id="ProtNLM"/>
    </source>
</evidence>
<dbReference type="AlphaFoldDB" id="A0AAD7TTV2"/>
<organism evidence="2 3">
    <name type="scientific">Trametes cubensis</name>
    <dbReference type="NCBI Taxonomy" id="1111947"/>
    <lineage>
        <taxon>Eukaryota</taxon>
        <taxon>Fungi</taxon>
        <taxon>Dikarya</taxon>
        <taxon>Basidiomycota</taxon>
        <taxon>Agaricomycotina</taxon>
        <taxon>Agaricomycetes</taxon>
        <taxon>Polyporales</taxon>
        <taxon>Polyporaceae</taxon>
        <taxon>Trametes</taxon>
    </lineage>
</organism>
<dbReference type="Proteomes" id="UP001215151">
    <property type="component" value="Unassembled WGS sequence"/>
</dbReference>
<sequence>MQSAGPGRAESVDSSTCVASDSESPAAIVITAPSSPDETPKQGQIPLPSPLLLGGEPAERTLSDLTDVPAILQTLPRATASTANSSTLPIPTFEQRLAAAEMPHPGPELFYARRTLWCTPGPNPPARSEPTAPRVRLEALLADPGAVEDDSTWEAGLNRVWDGLIGGVRLKHRLPLALVIKILQAGWIHEGTWPRGAVVPDSDEEIDQPTALPQQL</sequence>
<evidence type="ECO:0000256" key="1">
    <source>
        <dbReference type="SAM" id="MobiDB-lite"/>
    </source>
</evidence>
<feature type="compositionally biased region" description="Polar residues" evidence="1">
    <location>
        <begin position="12"/>
        <end position="23"/>
    </location>
</feature>
<evidence type="ECO:0000313" key="2">
    <source>
        <dbReference type="EMBL" id="KAJ8482238.1"/>
    </source>
</evidence>
<comment type="caution">
    <text evidence="2">The sequence shown here is derived from an EMBL/GenBank/DDBJ whole genome shotgun (WGS) entry which is preliminary data.</text>
</comment>
<reference evidence="2" key="1">
    <citation type="submission" date="2022-11" db="EMBL/GenBank/DDBJ databases">
        <title>Genome Sequence of Cubamyces cubensis.</title>
        <authorList>
            <person name="Buettner E."/>
        </authorList>
    </citation>
    <scope>NUCLEOTIDE SEQUENCE</scope>
    <source>
        <strain evidence="2">MPL-01</strain>
    </source>
</reference>